<evidence type="ECO:0000313" key="9">
    <source>
        <dbReference type="EMBL" id="KAK1174832.1"/>
    </source>
</evidence>
<accession>A0AAD8GIC0</accession>
<dbReference type="AlphaFoldDB" id="A0AAD8GIC0"/>
<evidence type="ECO:0000256" key="2">
    <source>
        <dbReference type="ARBA" id="ARBA00022490"/>
    </source>
</evidence>
<dbReference type="InterPro" id="IPR011990">
    <property type="entry name" value="TPR-like_helical_dom_sf"/>
</dbReference>
<keyword evidence="10" id="KW-1185">Reference proteome</keyword>
<comment type="subcellular location">
    <subcellularLocation>
        <location evidence="1">Cytoplasm</location>
    </subcellularLocation>
</comment>
<dbReference type="PROSITE" id="PS50005">
    <property type="entry name" value="TPR"/>
    <property type="match status" value="1"/>
</dbReference>
<evidence type="ECO:0000256" key="7">
    <source>
        <dbReference type="PROSITE-ProRule" id="PRU00339"/>
    </source>
</evidence>
<organism evidence="9 10">
    <name type="scientific">Acipenser oxyrinchus oxyrinchus</name>
    <dbReference type="NCBI Taxonomy" id="40147"/>
    <lineage>
        <taxon>Eukaryota</taxon>
        <taxon>Metazoa</taxon>
        <taxon>Chordata</taxon>
        <taxon>Craniata</taxon>
        <taxon>Vertebrata</taxon>
        <taxon>Euteleostomi</taxon>
        <taxon>Actinopterygii</taxon>
        <taxon>Chondrostei</taxon>
        <taxon>Acipenseriformes</taxon>
        <taxon>Acipenseridae</taxon>
        <taxon>Acipenser</taxon>
    </lineage>
</organism>
<dbReference type="Gene3D" id="1.25.40.10">
    <property type="entry name" value="Tetratricopeptide repeat domain"/>
    <property type="match status" value="1"/>
</dbReference>
<sequence length="334" mass="37741">MKQGSKSQPHTVAADYGKGRTDFDEKSDHAYLVKEAEGLLESQAQDRDQEASFLLGQLYFEEGWYEEARQQFEKIKENDLNALYQLGVMYYDGLGTQADHKKAVDYMNKIANCDTPKAQTLKHAALYNLGQAYLEGYSVKHSDAEAERLWLLAADDGNPKASIKAQCALGMFYSRPHTTDLKKAFFWHSEACGNGSLESQGALGVMYLKGHGIRKDTRSAFLCLKEAAERGNVYAQGHLVSYYYNNKLYSRATELARRISKYDDIPAIARTTDCLPHYITQGIAIALFYYARCLHLGLGVQQNREEAMRFYSKACCLDTDIFVELQDEVIFGKI</sequence>
<name>A0AAD8GIC0_ACIOX</name>
<evidence type="ECO:0000256" key="6">
    <source>
        <dbReference type="ARBA" id="ARBA00039954"/>
    </source>
</evidence>
<dbReference type="PANTHER" id="PTHR44554">
    <property type="entry name" value="LRP2-BINDING PROTEIN"/>
    <property type="match status" value="1"/>
</dbReference>
<evidence type="ECO:0000256" key="3">
    <source>
        <dbReference type="ARBA" id="ARBA00022737"/>
    </source>
</evidence>
<keyword evidence="2" id="KW-0963">Cytoplasm</keyword>
<dbReference type="InterPro" id="IPR019734">
    <property type="entry name" value="TPR_rpt"/>
</dbReference>
<evidence type="ECO:0000256" key="5">
    <source>
        <dbReference type="ARBA" id="ARBA00037614"/>
    </source>
</evidence>
<feature type="repeat" description="TPR" evidence="7">
    <location>
        <begin position="49"/>
        <end position="82"/>
    </location>
</feature>
<proteinExistence type="predicted"/>
<evidence type="ECO:0000313" key="10">
    <source>
        <dbReference type="Proteomes" id="UP001230051"/>
    </source>
</evidence>
<comment type="caution">
    <text evidence="9">The sequence shown here is derived from an EMBL/GenBank/DDBJ whole genome shotgun (WGS) entry which is preliminary data.</text>
</comment>
<dbReference type="GO" id="GO:0005737">
    <property type="term" value="C:cytoplasm"/>
    <property type="evidence" value="ECO:0007669"/>
    <property type="project" value="UniProtKB-SubCell"/>
</dbReference>
<dbReference type="InterPro" id="IPR052323">
    <property type="entry name" value="LRP2-binding"/>
</dbReference>
<dbReference type="InterPro" id="IPR006597">
    <property type="entry name" value="Sel1-like"/>
</dbReference>
<keyword evidence="3" id="KW-0677">Repeat</keyword>
<gene>
    <name evidence="9" type="primary">lrp2bp</name>
    <name evidence="9" type="ORF">AOXY_G2419</name>
</gene>
<comment type="function">
    <text evidence="5">May act as an adapter that regulates LRP2 function.</text>
</comment>
<keyword evidence="4 7" id="KW-0802">TPR repeat</keyword>
<evidence type="ECO:0000256" key="4">
    <source>
        <dbReference type="ARBA" id="ARBA00022803"/>
    </source>
</evidence>
<feature type="compositionally biased region" description="Polar residues" evidence="8">
    <location>
        <begin position="1"/>
        <end position="10"/>
    </location>
</feature>
<dbReference type="SUPFAM" id="SSF81901">
    <property type="entry name" value="HCP-like"/>
    <property type="match status" value="1"/>
</dbReference>
<dbReference type="SMART" id="SM00671">
    <property type="entry name" value="SEL1"/>
    <property type="match status" value="5"/>
</dbReference>
<protein>
    <recommendedName>
        <fullName evidence="6">LRP2-binding protein</fullName>
    </recommendedName>
</protein>
<reference evidence="9" key="1">
    <citation type="submission" date="2022-02" db="EMBL/GenBank/DDBJ databases">
        <title>Atlantic sturgeon de novo genome assembly.</title>
        <authorList>
            <person name="Stock M."/>
            <person name="Klopp C."/>
            <person name="Guiguen Y."/>
            <person name="Cabau C."/>
            <person name="Parinello H."/>
            <person name="Santidrian Yebra-Pimentel E."/>
            <person name="Kuhl H."/>
            <person name="Dirks R.P."/>
            <person name="Guessner J."/>
            <person name="Wuertz S."/>
            <person name="Du K."/>
            <person name="Schartl M."/>
        </authorList>
    </citation>
    <scope>NUCLEOTIDE SEQUENCE</scope>
    <source>
        <strain evidence="9">STURGEONOMICS-FGT-2020</strain>
        <tissue evidence="9">Whole blood</tissue>
    </source>
</reference>
<dbReference type="PANTHER" id="PTHR44554:SF1">
    <property type="entry name" value="LRP2-BINDING PROTEIN"/>
    <property type="match status" value="1"/>
</dbReference>
<evidence type="ECO:0000256" key="8">
    <source>
        <dbReference type="SAM" id="MobiDB-lite"/>
    </source>
</evidence>
<feature type="region of interest" description="Disordered" evidence="8">
    <location>
        <begin position="1"/>
        <end position="23"/>
    </location>
</feature>
<evidence type="ECO:0000256" key="1">
    <source>
        <dbReference type="ARBA" id="ARBA00004496"/>
    </source>
</evidence>
<dbReference type="Pfam" id="PF08238">
    <property type="entry name" value="Sel1"/>
    <property type="match status" value="5"/>
</dbReference>
<dbReference type="EMBL" id="JAGXEW010000002">
    <property type="protein sequence ID" value="KAK1174832.1"/>
    <property type="molecule type" value="Genomic_DNA"/>
</dbReference>
<dbReference type="Proteomes" id="UP001230051">
    <property type="component" value="Unassembled WGS sequence"/>
</dbReference>